<reference evidence="9" key="2">
    <citation type="submission" date="2025-08" db="UniProtKB">
        <authorList>
            <consortium name="RefSeq"/>
        </authorList>
    </citation>
    <scope>IDENTIFICATION</scope>
    <source>
        <tissue evidence="9">Etiolated seedlings</tissue>
    </source>
</reference>
<gene>
    <name evidence="9" type="primary">LOC101503635</name>
</gene>
<dbReference type="GO" id="GO:0000981">
    <property type="term" value="F:DNA-binding transcription factor activity, RNA polymerase II-specific"/>
    <property type="evidence" value="ECO:0007669"/>
    <property type="project" value="TreeGrafter"/>
</dbReference>
<feature type="domain" description="Myb-like" evidence="6">
    <location>
        <begin position="202"/>
        <end position="252"/>
    </location>
</feature>
<dbReference type="CDD" id="cd00167">
    <property type="entry name" value="SANT"/>
    <property type="match status" value="2"/>
</dbReference>
<dbReference type="RefSeq" id="XP_027190957.1">
    <property type="nucleotide sequence ID" value="XM_027335156.1"/>
</dbReference>
<evidence type="ECO:0000256" key="4">
    <source>
        <dbReference type="ARBA" id="ARBA00023125"/>
    </source>
</evidence>
<proteinExistence type="predicted"/>
<dbReference type="Pfam" id="PF00249">
    <property type="entry name" value="Myb_DNA-binding"/>
    <property type="match status" value="2"/>
</dbReference>
<protein>
    <submittedName>
        <fullName evidence="9">Transcription factor MYB98-like</fullName>
    </submittedName>
</protein>
<dbReference type="GO" id="GO:0000978">
    <property type="term" value="F:RNA polymerase II cis-regulatory region sequence-specific DNA binding"/>
    <property type="evidence" value="ECO:0007669"/>
    <property type="project" value="TreeGrafter"/>
</dbReference>
<keyword evidence="3" id="KW-0804">Transcription</keyword>
<keyword evidence="4" id="KW-0238">DNA-binding</keyword>
<dbReference type="AlphaFoldDB" id="A0A3Q7YBY1"/>
<feature type="domain" description="HTH myb-type" evidence="7">
    <location>
        <begin position="206"/>
        <end position="256"/>
    </location>
</feature>
<evidence type="ECO:0000256" key="1">
    <source>
        <dbReference type="ARBA" id="ARBA00004123"/>
    </source>
</evidence>
<dbReference type="GO" id="GO:0005634">
    <property type="term" value="C:nucleus"/>
    <property type="evidence" value="ECO:0007669"/>
    <property type="project" value="UniProtKB-SubCell"/>
</dbReference>
<dbReference type="FunFam" id="1.10.10.60:FF:000381">
    <property type="entry name" value="Transcription factor MYB119"/>
    <property type="match status" value="1"/>
</dbReference>
<dbReference type="InterPro" id="IPR017930">
    <property type="entry name" value="Myb_dom"/>
</dbReference>
<dbReference type="InterPro" id="IPR001005">
    <property type="entry name" value="SANT/Myb"/>
</dbReference>
<organism evidence="8 9">
    <name type="scientific">Cicer arietinum</name>
    <name type="common">Chickpea</name>
    <name type="synonym">Garbanzo</name>
    <dbReference type="NCBI Taxonomy" id="3827"/>
    <lineage>
        <taxon>Eukaryota</taxon>
        <taxon>Viridiplantae</taxon>
        <taxon>Streptophyta</taxon>
        <taxon>Embryophyta</taxon>
        <taxon>Tracheophyta</taxon>
        <taxon>Spermatophyta</taxon>
        <taxon>Magnoliopsida</taxon>
        <taxon>eudicotyledons</taxon>
        <taxon>Gunneridae</taxon>
        <taxon>Pentapetalae</taxon>
        <taxon>rosids</taxon>
        <taxon>fabids</taxon>
        <taxon>Fabales</taxon>
        <taxon>Fabaceae</taxon>
        <taxon>Papilionoideae</taxon>
        <taxon>50 kb inversion clade</taxon>
        <taxon>NPAAA clade</taxon>
        <taxon>Hologalegina</taxon>
        <taxon>IRL clade</taxon>
        <taxon>Cicereae</taxon>
        <taxon>Cicer</taxon>
    </lineage>
</organism>
<comment type="subcellular location">
    <subcellularLocation>
        <location evidence="1">Nucleus</location>
    </subcellularLocation>
</comment>
<evidence type="ECO:0000256" key="2">
    <source>
        <dbReference type="ARBA" id="ARBA00022737"/>
    </source>
</evidence>
<feature type="domain" description="Myb-like" evidence="6">
    <location>
        <begin position="150"/>
        <end position="201"/>
    </location>
</feature>
<dbReference type="Gene3D" id="1.10.10.60">
    <property type="entry name" value="Homeodomain-like"/>
    <property type="match status" value="2"/>
</dbReference>
<evidence type="ECO:0000313" key="8">
    <source>
        <dbReference type="Proteomes" id="UP000087171"/>
    </source>
</evidence>
<name>A0A3Q7YBY1_CICAR</name>
<dbReference type="SUPFAM" id="SSF46689">
    <property type="entry name" value="Homeodomain-like"/>
    <property type="match status" value="1"/>
</dbReference>
<dbReference type="PANTHER" id="PTHR45614:SF285">
    <property type="entry name" value="TRANSCRIPTION FACTOR MYB98"/>
    <property type="match status" value="1"/>
</dbReference>
<evidence type="ECO:0000313" key="9">
    <source>
        <dbReference type="RefSeq" id="XP_027190957.1"/>
    </source>
</evidence>
<dbReference type="Proteomes" id="UP000087171">
    <property type="component" value="Chromosome Ca5"/>
</dbReference>
<dbReference type="InterPro" id="IPR050560">
    <property type="entry name" value="MYB_TF"/>
</dbReference>
<feature type="domain" description="HTH myb-type" evidence="7">
    <location>
        <begin position="150"/>
        <end position="205"/>
    </location>
</feature>
<dbReference type="InterPro" id="IPR009057">
    <property type="entry name" value="Homeodomain-like_sf"/>
</dbReference>
<evidence type="ECO:0000259" key="6">
    <source>
        <dbReference type="PROSITE" id="PS50090"/>
    </source>
</evidence>
<dbReference type="FunFam" id="1.10.10.60:FF:000010">
    <property type="entry name" value="Transcriptional activator Myb isoform A"/>
    <property type="match status" value="1"/>
</dbReference>
<evidence type="ECO:0000256" key="3">
    <source>
        <dbReference type="ARBA" id="ARBA00023015"/>
    </source>
</evidence>
<dbReference type="PROSITE" id="PS51294">
    <property type="entry name" value="HTH_MYB"/>
    <property type="match status" value="2"/>
</dbReference>
<keyword evidence="3" id="KW-0805">Transcription regulation</keyword>
<dbReference type="PANTHER" id="PTHR45614">
    <property type="entry name" value="MYB PROTEIN-RELATED"/>
    <property type="match status" value="1"/>
</dbReference>
<dbReference type="SMART" id="SM00717">
    <property type="entry name" value="SANT"/>
    <property type="match status" value="2"/>
</dbReference>
<reference evidence="8" key="1">
    <citation type="journal article" date="2013" name="Nat. Biotechnol.">
        <title>Draft genome sequence of chickpea (Cicer arietinum) provides a resource for trait improvement.</title>
        <authorList>
            <person name="Varshney R.K."/>
            <person name="Song C."/>
            <person name="Saxena R.K."/>
            <person name="Azam S."/>
            <person name="Yu S."/>
            <person name="Sharpe A.G."/>
            <person name="Cannon S."/>
            <person name="Baek J."/>
            <person name="Rosen B.D."/>
            <person name="Tar'an B."/>
            <person name="Millan T."/>
            <person name="Zhang X."/>
            <person name="Ramsay L.D."/>
            <person name="Iwata A."/>
            <person name="Wang Y."/>
            <person name="Nelson W."/>
            <person name="Farmer A.D."/>
            <person name="Gaur P.M."/>
            <person name="Soderlund C."/>
            <person name="Penmetsa R.V."/>
            <person name="Xu C."/>
            <person name="Bharti A.K."/>
            <person name="He W."/>
            <person name="Winter P."/>
            <person name="Zhao S."/>
            <person name="Hane J.K."/>
            <person name="Carrasquilla-Garcia N."/>
            <person name="Condie J.A."/>
            <person name="Upadhyaya H.D."/>
            <person name="Luo M.C."/>
            <person name="Thudi M."/>
            <person name="Gowda C.L."/>
            <person name="Singh N.P."/>
            <person name="Lichtenzveig J."/>
            <person name="Gali K.K."/>
            <person name="Rubio J."/>
            <person name="Nadarajan N."/>
            <person name="Dolezel J."/>
            <person name="Bansal K.C."/>
            <person name="Xu X."/>
            <person name="Edwards D."/>
            <person name="Zhang G."/>
            <person name="Kahl G."/>
            <person name="Gil J."/>
            <person name="Singh K.B."/>
            <person name="Datta S.K."/>
            <person name="Jackson S.A."/>
            <person name="Wang J."/>
            <person name="Cook D.R."/>
        </authorList>
    </citation>
    <scope>NUCLEOTIDE SEQUENCE [LARGE SCALE GENOMIC DNA]</scope>
    <source>
        <strain evidence="8">cv. CDC Frontier</strain>
    </source>
</reference>
<accession>A0A3Q7YBY1</accession>
<keyword evidence="5" id="KW-0539">Nucleus</keyword>
<evidence type="ECO:0000259" key="7">
    <source>
        <dbReference type="PROSITE" id="PS51294"/>
    </source>
</evidence>
<dbReference type="PROSITE" id="PS50090">
    <property type="entry name" value="MYB_LIKE"/>
    <property type="match status" value="2"/>
</dbReference>
<keyword evidence="2" id="KW-0677">Repeat</keyword>
<keyword evidence="8" id="KW-1185">Reference proteome</keyword>
<dbReference type="OrthoDB" id="2143914at2759"/>
<evidence type="ECO:0000256" key="5">
    <source>
        <dbReference type="ARBA" id="ARBA00023242"/>
    </source>
</evidence>
<sequence length="379" mass="43933">MKNHENTFGGFPNSSQGFMQDFNHINKFNVNGSFFNPVSGVQTTNFDPCDNFTYDFKPNLLENNGSGNAYAMDNFLYGGYGLNIFQRNNNKVEMLVTNQQNYFPFNINSQKTKPLNFVVPDKISCISPMNYYKRIGMNRNNARKTEKVQKSNIVKGQWTVQEDRLLIQLVEKYGLRKWSHIAQLFPDRIGKQCRERWHNHLRPDIKKDIWSEEEDKILIKAHSEIGNKWAEIAKILAGRTENSIKNHWNATKRRQYSKRKCRSKYPRGTLLQEYIKSLNLDKNPPKDYRRKSTTNATLFKNKTSQITLSQTPHQQFCLNQCLVPSSDFDDVPDFESLFQDGCSIDSLLEDIKSGSSVNLVDETDIMGSIMFGVEVKKEM</sequence>